<evidence type="ECO:0000313" key="3">
    <source>
        <dbReference type="Proteomes" id="UP001292094"/>
    </source>
</evidence>
<name>A0AAE1PT60_9EUCA</name>
<sequence>MSARRFSFLNDCLRFDDPETRVERFKRDKLAPQAAPVRMPPLPFVTAHPAPATFKMPKRKEKLLQKVALAKKLRQSTNDQHVTAIIPTLTATTSTPDTNHTPSSHLPPPSPSTVSTSHFLIVTCTNCENGTEFSDKEARTNTGKKTSLQENNVKGIYEAVNNNIGLSGLNRVISTLGFNSLSKGKFTRYANFVYEEMGIKYPAMMLEGIKGVFQLYENCGIFPDPTTGLLDITVSY</sequence>
<accession>A0AAE1PT60</accession>
<dbReference type="Proteomes" id="UP001292094">
    <property type="component" value="Unassembled WGS sequence"/>
</dbReference>
<feature type="compositionally biased region" description="Low complexity" evidence="1">
    <location>
        <begin position="88"/>
        <end position="104"/>
    </location>
</feature>
<feature type="region of interest" description="Disordered" evidence="1">
    <location>
        <begin position="88"/>
        <end position="114"/>
    </location>
</feature>
<dbReference type="AlphaFoldDB" id="A0AAE1PT60"/>
<proteinExistence type="predicted"/>
<gene>
    <name evidence="2" type="ORF">Pmani_014325</name>
</gene>
<evidence type="ECO:0000313" key="2">
    <source>
        <dbReference type="EMBL" id="KAK4314371.1"/>
    </source>
</evidence>
<dbReference type="EMBL" id="JAWZYT010001227">
    <property type="protein sequence ID" value="KAK4314371.1"/>
    <property type="molecule type" value="Genomic_DNA"/>
</dbReference>
<comment type="caution">
    <text evidence="2">The sequence shown here is derived from an EMBL/GenBank/DDBJ whole genome shotgun (WGS) entry which is preliminary data.</text>
</comment>
<organism evidence="2 3">
    <name type="scientific">Petrolisthes manimaculis</name>
    <dbReference type="NCBI Taxonomy" id="1843537"/>
    <lineage>
        <taxon>Eukaryota</taxon>
        <taxon>Metazoa</taxon>
        <taxon>Ecdysozoa</taxon>
        <taxon>Arthropoda</taxon>
        <taxon>Crustacea</taxon>
        <taxon>Multicrustacea</taxon>
        <taxon>Malacostraca</taxon>
        <taxon>Eumalacostraca</taxon>
        <taxon>Eucarida</taxon>
        <taxon>Decapoda</taxon>
        <taxon>Pleocyemata</taxon>
        <taxon>Anomura</taxon>
        <taxon>Galatheoidea</taxon>
        <taxon>Porcellanidae</taxon>
        <taxon>Petrolisthes</taxon>
    </lineage>
</organism>
<evidence type="ECO:0000256" key="1">
    <source>
        <dbReference type="SAM" id="MobiDB-lite"/>
    </source>
</evidence>
<reference evidence="2" key="1">
    <citation type="submission" date="2023-11" db="EMBL/GenBank/DDBJ databases">
        <title>Genome assemblies of two species of porcelain crab, Petrolisthes cinctipes and Petrolisthes manimaculis (Anomura: Porcellanidae).</title>
        <authorList>
            <person name="Angst P."/>
        </authorList>
    </citation>
    <scope>NUCLEOTIDE SEQUENCE</scope>
    <source>
        <strain evidence="2">PB745_02</strain>
        <tissue evidence="2">Gill</tissue>
    </source>
</reference>
<keyword evidence="3" id="KW-1185">Reference proteome</keyword>
<protein>
    <submittedName>
        <fullName evidence="2">Uncharacterized protein</fullName>
    </submittedName>
</protein>